<dbReference type="Proteomes" id="UP000649617">
    <property type="component" value="Unassembled WGS sequence"/>
</dbReference>
<protein>
    <submittedName>
        <fullName evidence="2">Uncharacterized protein</fullName>
    </submittedName>
</protein>
<dbReference type="AlphaFoldDB" id="A0A812PR73"/>
<proteinExistence type="predicted"/>
<feature type="compositionally biased region" description="Basic and acidic residues" evidence="1">
    <location>
        <begin position="395"/>
        <end position="434"/>
    </location>
</feature>
<evidence type="ECO:0000313" key="3">
    <source>
        <dbReference type="Proteomes" id="UP000649617"/>
    </source>
</evidence>
<organism evidence="2 3">
    <name type="scientific">Symbiodinium pilosum</name>
    <name type="common">Dinoflagellate</name>
    <dbReference type="NCBI Taxonomy" id="2952"/>
    <lineage>
        <taxon>Eukaryota</taxon>
        <taxon>Sar</taxon>
        <taxon>Alveolata</taxon>
        <taxon>Dinophyceae</taxon>
        <taxon>Suessiales</taxon>
        <taxon>Symbiodiniaceae</taxon>
        <taxon>Symbiodinium</taxon>
    </lineage>
</organism>
<evidence type="ECO:0000256" key="1">
    <source>
        <dbReference type="SAM" id="MobiDB-lite"/>
    </source>
</evidence>
<feature type="compositionally biased region" description="Basic and acidic residues" evidence="1">
    <location>
        <begin position="78"/>
        <end position="87"/>
    </location>
</feature>
<gene>
    <name evidence="2" type="ORF">SPIL2461_LOCUS8875</name>
</gene>
<feature type="compositionally biased region" description="Basic residues" evidence="1">
    <location>
        <begin position="361"/>
        <end position="381"/>
    </location>
</feature>
<comment type="caution">
    <text evidence="2">The sequence shown here is derived from an EMBL/GenBank/DDBJ whole genome shotgun (WGS) entry which is preliminary data.</text>
</comment>
<reference evidence="2" key="1">
    <citation type="submission" date="2021-02" db="EMBL/GenBank/DDBJ databases">
        <authorList>
            <person name="Dougan E. K."/>
            <person name="Rhodes N."/>
            <person name="Thang M."/>
            <person name="Chan C."/>
        </authorList>
    </citation>
    <scope>NUCLEOTIDE SEQUENCE</scope>
</reference>
<feature type="compositionally biased region" description="Basic and acidic residues" evidence="1">
    <location>
        <begin position="446"/>
        <end position="457"/>
    </location>
</feature>
<keyword evidence="3" id="KW-1185">Reference proteome</keyword>
<dbReference type="OrthoDB" id="448447at2759"/>
<feature type="compositionally biased region" description="Polar residues" evidence="1">
    <location>
        <begin position="67"/>
        <end position="77"/>
    </location>
</feature>
<feature type="region of interest" description="Disordered" evidence="1">
    <location>
        <begin position="312"/>
        <end position="457"/>
    </location>
</feature>
<feature type="region of interest" description="Disordered" evidence="1">
    <location>
        <begin position="1"/>
        <end position="87"/>
    </location>
</feature>
<sequence length="457" mass="50405">MWGNSSGYNAKGKGKGRTTAWESSWPTAADGSQYKGWGGKGWTEGASKGWSKSKDSANFGPGYEAQEWTQTSWTQPDQEQKGKGKTKEYVTRLAGRYAFPKAILRAYADENGNAIYTGPTRTIKNTFDKDQLRQGLTSMNSEMVRRPAVGLSTISSSMRMLKTCLESVPSDASSEGSATEKLTKLADMLNDAKGHNFMEACELLTKERTGNVQADKLAQAVNTWLRWFRENKSYLTGTLPDIVIFASALYLGSMQALEAVTMANALTNWANKVPATSANQASLAEWQRTPKDVEKLKTFLVAAMEQRRADSAAWHRQSGLGGDSDDEDPDAWGIPGASKTDSSKKRARSSSSSSSSDSSEKKRKRAKKAKKEKKKSKKERKDKKAEKASRSPRKEKKDKPTEEKPKEEKPTKMEDIKPDENVKKPKTEASKNNDESSTSSAPEGSDGDHKGEHRVDK</sequence>
<accession>A0A812PR73</accession>
<evidence type="ECO:0000313" key="2">
    <source>
        <dbReference type="EMBL" id="CAE7366973.1"/>
    </source>
</evidence>
<name>A0A812PR73_SYMPI</name>
<dbReference type="EMBL" id="CAJNIZ010014838">
    <property type="protein sequence ID" value="CAE7366973.1"/>
    <property type="molecule type" value="Genomic_DNA"/>
</dbReference>